<dbReference type="SMART" id="SM00091">
    <property type="entry name" value="PAS"/>
    <property type="match status" value="2"/>
</dbReference>
<dbReference type="Gene3D" id="3.30.450.20">
    <property type="entry name" value="PAS domain"/>
    <property type="match status" value="2"/>
</dbReference>
<evidence type="ECO:0000259" key="3">
    <source>
        <dbReference type="PROSITE" id="PS50883"/>
    </source>
</evidence>
<dbReference type="EMBL" id="CP001737">
    <property type="protein sequence ID" value="ACV81480.1"/>
    <property type="molecule type" value="Genomic_DNA"/>
</dbReference>
<organism evidence="5 6">
    <name type="scientific">Nakamurella multipartita (strain ATCC 700099 / DSM 44233 / CIP 104796 / JCM 9543 / NBRC 105858 / Y-104)</name>
    <name type="common">Microsphaera multipartita</name>
    <dbReference type="NCBI Taxonomy" id="479431"/>
    <lineage>
        <taxon>Bacteria</taxon>
        <taxon>Bacillati</taxon>
        <taxon>Actinomycetota</taxon>
        <taxon>Actinomycetes</taxon>
        <taxon>Nakamurellales</taxon>
        <taxon>Nakamurellaceae</taxon>
        <taxon>Nakamurella</taxon>
    </lineage>
</organism>
<keyword evidence="1" id="KW-1133">Transmembrane helix</keyword>
<dbReference type="Pfam" id="PF13426">
    <property type="entry name" value="PAS_9"/>
    <property type="match status" value="1"/>
</dbReference>
<feature type="transmembrane region" description="Helical" evidence="1">
    <location>
        <begin position="84"/>
        <end position="104"/>
    </location>
</feature>
<dbReference type="PROSITE" id="PS50887">
    <property type="entry name" value="GGDEF"/>
    <property type="match status" value="1"/>
</dbReference>
<name>C8XC86_NAKMY</name>
<dbReference type="SMART" id="SM00052">
    <property type="entry name" value="EAL"/>
    <property type="match status" value="1"/>
</dbReference>
<dbReference type="InterPro" id="IPR035965">
    <property type="entry name" value="PAS-like_dom_sf"/>
</dbReference>
<feature type="domain" description="EAL" evidence="3">
    <location>
        <begin position="772"/>
        <end position="1026"/>
    </location>
</feature>
<dbReference type="CDD" id="cd01948">
    <property type="entry name" value="EAL"/>
    <property type="match status" value="1"/>
</dbReference>
<feature type="transmembrane region" description="Helical" evidence="1">
    <location>
        <begin position="58"/>
        <end position="77"/>
    </location>
</feature>
<dbReference type="CDD" id="cd00130">
    <property type="entry name" value="PAS"/>
    <property type="match status" value="1"/>
</dbReference>
<dbReference type="SMART" id="SM00086">
    <property type="entry name" value="PAC"/>
    <property type="match status" value="2"/>
</dbReference>
<keyword evidence="1" id="KW-0472">Membrane</keyword>
<dbReference type="InterPro" id="IPR035919">
    <property type="entry name" value="EAL_sf"/>
</dbReference>
<sequence length="1039" mass="111598">MGTEGQLHTVGGYGMRPVFRPDQRRCSAPSSGPVRVLVALGLIGWVLVSAVSDPRLGRVAVGLAATVAIVGGVIAGLRGGPARGWWWASGAIALWTVGDMIWWADSAADQAPGIVATVGLFGYAGPVLVAAWVLDGAAERPMTFIRQVLDGLIVGGSVLFAAWVLLMHLAGGRTGSEQGRWAALLTQTALAAALATTLVMIGLTYAEGARRPWLLAAGGLGLLALTSAVALTNPATWPLAAGSVAALLLLAAATWRDPGPQGRRPRAVLTPAQELIPNAAVVVILVAAVVGDIVRRPPLIVATLVLLSMVAGRRLLISQEKHAHATTLDRDLTRSMAELDDVQSLLQRAFEDSLTGGLWTSIDGRIHRANPAYCRMLGRPESDLVGTRLPTWVDPASAARAEEMFTRVGTIDGAGLPVELRYRKPDGKPLWAQHTAAVFRTVEGAPIQMGVQVIDVTEARMAARRQAHQARFLDAILENIGSAVVACDAQGQVNLINLCTREMFNLPPAPWMPPPGIEQPPVYHADGITPIPPDERPLSRSLRGELVRDVETVFGEPGADRRIVLSSAHRLQDEDGAVLGAVLVMHDVTERRRVESALIRQALHDPLTDLANRALLGDRLDQAIARQQRQPEPFALLLLDLDGFKLVNDSLGHQAGDQVLITVATRLRTSLWAEDTVARLGGDEFAVLLERTCDSQALAIAEQLLGVLRRPVQVHAHTITPDASVGVALSTGDDTAESMLRNADLAMYAAKDAGKGVVQVYRASMHESVLQRLIMDAELRLAIDEQQFSVHYQPIISLISGQLRGFEALLRWQHPVRGDIPPSSFIPLAESSGLIVPLGGWVLREACSQAARWRRLFPPTRSLTMSVNLSVRQIQEPTLVATVLEALTDAGLEPGDLQLEITESTLDQRNLILGVLHELHDKGIKLAIDDFGTGYSSLSRLHTLPVDRVKIDRSFIELLAGSNPAPLVAATVAMAHSLGMQTTAEGIESADQLPMLRMYGCDDGQGYYLGRPMSAEAATALIHTQLRRESADSWPPAAR</sequence>
<evidence type="ECO:0000256" key="1">
    <source>
        <dbReference type="SAM" id="Phobius"/>
    </source>
</evidence>
<dbReference type="NCBIfam" id="TIGR00229">
    <property type="entry name" value="sensory_box"/>
    <property type="match status" value="1"/>
</dbReference>
<feature type="domain" description="PAC" evidence="2">
    <location>
        <begin position="416"/>
        <end position="468"/>
    </location>
</feature>
<protein>
    <submittedName>
        <fullName evidence="5">Diguanylate cyclase/phosphodiesterase with PAS/PAC sensor(S)</fullName>
    </submittedName>
</protein>
<dbReference type="InterPro" id="IPR001633">
    <property type="entry name" value="EAL_dom"/>
</dbReference>
<dbReference type="SUPFAM" id="SSF55073">
    <property type="entry name" value="Nucleotide cyclase"/>
    <property type="match status" value="1"/>
</dbReference>
<evidence type="ECO:0000313" key="6">
    <source>
        <dbReference type="Proteomes" id="UP000002218"/>
    </source>
</evidence>
<dbReference type="FunFam" id="3.30.70.270:FF:000001">
    <property type="entry name" value="Diguanylate cyclase domain protein"/>
    <property type="match status" value="1"/>
</dbReference>
<feature type="transmembrane region" description="Helical" evidence="1">
    <location>
        <begin position="237"/>
        <end position="255"/>
    </location>
</feature>
<feature type="transmembrane region" description="Helical" evidence="1">
    <location>
        <begin position="213"/>
        <end position="231"/>
    </location>
</feature>
<feature type="transmembrane region" description="Helical" evidence="1">
    <location>
        <begin position="34"/>
        <end position="52"/>
    </location>
</feature>
<dbReference type="eggNOG" id="COG2202">
    <property type="taxonomic scope" value="Bacteria"/>
</dbReference>
<dbReference type="InParanoid" id="C8XC86"/>
<dbReference type="InterPro" id="IPR000160">
    <property type="entry name" value="GGDEF_dom"/>
</dbReference>
<dbReference type="Pfam" id="PF00563">
    <property type="entry name" value="EAL"/>
    <property type="match status" value="1"/>
</dbReference>
<keyword evidence="1" id="KW-0812">Transmembrane</keyword>
<dbReference type="HOGENOM" id="CLU_000445_70_49_11"/>
<feature type="domain" description="GGDEF" evidence="4">
    <location>
        <begin position="632"/>
        <end position="763"/>
    </location>
</feature>
<dbReference type="InterPro" id="IPR043128">
    <property type="entry name" value="Rev_trsase/Diguanyl_cyclase"/>
</dbReference>
<dbReference type="SUPFAM" id="SSF141868">
    <property type="entry name" value="EAL domain-like"/>
    <property type="match status" value="1"/>
</dbReference>
<dbReference type="AlphaFoldDB" id="C8XC86"/>
<dbReference type="STRING" id="479431.Namu_5214"/>
<dbReference type="Pfam" id="PF00990">
    <property type="entry name" value="GGDEF"/>
    <property type="match status" value="1"/>
</dbReference>
<keyword evidence="6" id="KW-1185">Reference proteome</keyword>
<evidence type="ECO:0000259" key="4">
    <source>
        <dbReference type="PROSITE" id="PS50887"/>
    </source>
</evidence>
<dbReference type="InterPro" id="IPR013656">
    <property type="entry name" value="PAS_4"/>
</dbReference>
<proteinExistence type="predicted"/>
<dbReference type="InterPro" id="IPR029787">
    <property type="entry name" value="Nucleotide_cyclase"/>
</dbReference>
<evidence type="ECO:0000259" key="2">
    <source>
        <dbReference type="PROSITE" id="PS50113"/>
    </source>
</evidence>
<dbReference type="PROSITE" id="PS50113">
    <property type="entry name" value="PAC"/>
    <property type="match status" value="2"/>
</dbReference>
<dbReference type="InterPro" id="IPR052155">
    <property type="entry name" value="Biofilm_reg_signaling"/>
</dbReference>
<feature type="transmembrane region" description="Helical" evidence="1">
    <location>
        <begin position="275"/>
        <end position="293"/>
    </location>
</feature>
<accession>C8XC86</accession>
<reference evidence="5 6" key="2">
    <citation type="journal article" date="2010" name="Stand. Genomic Sci.">
        <title>Complete genome sequence of Nakamurella multipartita type strain (Y-104).</title>
        <authorList>
            <person name="Tice H."/>
            <person name="Mayilraj S."/>
            <person name="Sims D."/>
            <person name="Lapidus A."/>
            <person name="Nolan M."/>
            <person name="Lucas S."/>
            <person name="Glavina Del Rio T."/>
            <person name="Copeland A."/>
            <person name="Cheng J.F."/>
            <person name="Meincke L."/>
            <person name="Bruce D."/>
            <person name="Goodwin L."/>
            <person name="Pitluck S."/>
            <person name="Ivanova N."/>
            <person name="Mavromatis K."/>
            <person name="Ovchinnikova G."/>
            <person name="Pati A."/>
            <person name="Chen A."/>
            <person name="Palaniappan K."/>
            <person name="Land M."/>
            <person name="Hauser L."/>
            <person name="Chang Y.J."/>
            <person name="Jeffries C.D."/>
            <person name="Detter J.C."/>
            <person name="Brettin T."/>
            <person name="Rohde M."/>
            <person name="Goker M."/>
            <person name="Bristow J."/>
            <person name="Eisen J.A."/>
            <person name="Markowitz V."/>
            <person name="Hugenholtz P."/>
            <person name="Kyrpides N.C."/>
            <person name="Klenk H.P."/>
            <person name="Chen F."/>
        </authorList>
    </citation>
    <scope>NUCLEOTIDE SEQUENCE [LARGE SCALE GENOMIC DNA]</scope>
    <source>
        <strain evidence="6">ATCC 700099 / DSM 44233 / CIP 104796 / JCM 9543 / NBRC 105858 / Y-104</strain>
    </source>
</reference>
<dbReference type="eggNOG" id="COG5001">
    <property type="taxonomic scope" value="Bacteria"/>
</dbReference>
<dbReference type="InterPro" id="IPR001610">
    <property type="entry name" value="PAC"/>
</dbReference>
<dbReference type="PANTHER" id="PTHR44757">
    <property type="entry name" value="DIGUANYLATE CYCLASE DGCP"/>
    <property type="match status" value="1"/>
</dbReference>
<feature type="transmembrane region" description="Helical" evidence="1">
    <location>
        <begin position="110"/>
        <end position="136"/>
    </location>
</feature>
<dbReference type="Pfam" id="PF08448">
    <property type="entry name" value="PAS_4"/>
    <property type="match status" value="1"/>
</dbReference>
<dbReference type="Gene3D" id="3.30.70.270">
    <property type="match status" value="1"/>
</dbReference>
<feature type="transmembrane region" description="Helical" evidence="1">
    <location>
        <begin position="148"/>
        <end position="169"/>
    </location>
</feature>
<dbReference type="NCBIfam" id="TIGR00254">
    <property type="entry name" value="GGDEF"/>
    <property type="match status" value="1"/>
</dbReference>
<dbReference type="SMART" id="SM00267">
    <property type="entry name" value="GGDEF"/>
    <property type="match status" value="1"/>
</dbReference>
<feature type="transmembrane region" description="Helical" evidence="1">
    <location>
        <begin position="181"/>
        <end position="206"/>
    </location>
</feature>
<feature type="domain" description="PAC" evidence="2">
    <location>
        <begin position="548"/>
        <end position="600"/>
    </location>
</feature>
<dbReference type="SUPFAM" id="SSF55785">
    <property type="entry name" value="PYP-like sensor domain (PAS domain)"/>
    <property type="match status" value="2"/>
</dbReference>
<dbReference type="KEGG" id="nml:Namu_5214"/>
<reference evidence="6" key="1">
    <citation type="submission" date="2009-09" db="EMBL/GenBank/DDBJ databases">
        <title>The complete genome of Nakamurella multipartita DSM 44233.</title>
        <authorList>
            <consortium name="US DOE Joint Genome Institute (JGI-PGF)"/>
            <person name="Lucas S."/>
            <person name="Copeland A."/>
            <person name="Lapidus A."/>
            <person name="Glavina del Rio T."/>
            <person name="Dalin E."/>
            <person name="Tice H."/>
            <person name="Bruce D."/>
            <person name="Goodwin L."/>
            <person name="Pitluck S."/>
            <person name="Kyrpides N."/>
            <person name="Mavromatis K."/>
            <person name="Ivanova N."/>
            <person name="Ovchinnikova G."/>
            <person name="Sims D."/>
            <person name="Meincke L."/>
            <person name="Brettin T."/>
            <person name="Detter J.C."/>
            <person name="Han C."/>
            <person name="Larimer F."/>
            <person name="Land M."/>
            <person name="Hauser L."/>
            <person name="Markowitz V."/>
            <person name="Cheng J.-F."/>
            <person name="Hugenholtz P."/>
            <person name="Woyke T."/>
            <person name="Wu D."/>
            <person name="Klenk H.-P."/>
            <person name="Eisen J.A."/>
        </authorList>
    </citation>
    <scope>NUCLEOTIDE SEQUENCE [LARGE SCALE GENOMIC DNA]</scope>
    <source>
        <strain evidence="6">ATCC 700099 / DSM 44233 / CIP 104796 / JCM 9543 / NBRC 105858 / Y-104</strain>
    </source>
</reference>
<dbReference type="Proteomes" id="UP000002218">
    <property type="component" value="Chromosome"/>
</dbReference>
<dbReference type="PROSITE" id="PS50883">
    <property type="entry name" value="EAL"/>
    <property type="match status" value="1"/>
</dbReference>
<evidence type="ECO:0000313" key="5">
    <source>
        <dbReference type="EMBL" id="ACV81480.1"/>
    </source>
</evidence>
<dbReference type="Gene3D" id="3.20.20.450">
    <property type="entry name" value="EAL domain"/>
    <property type="match status" value="1"/>
</dbReference>
<dbReference type="InterPro" id="IPR000014">
    <property type="entry name" value="PAS"/>
</dbReference>
<dbReference type="InterPro" id="IPR000700">
    <property type="entry name" value="PAS-assoc_C"/>
</dbReference>
<gene>
    <name evidence="5" type="ordered locus">Namu_5214</name>
</gene>
<dbReference type="PANTHER" id="PTHR44757:SF2">
    <property type="entry name" value="BIOFILM ARCHITECTURE MAINTENANCE PROTEIN MBAA"/>
    <property type="match status" value="1"/>
</dbReference>
<dbReference type="CDD" id="cd01949">
    <property type="entry name" value="GGDEF"/>
    <property type="match status" value="1"/>
</dbReference>